<feature type="compositionally biased region" description="Low complexity" evidence="6">
    <location>
        <begin position="124"/>
        <end position="133"/>
    </location>
</feature>
<dbReference type="InterPro" id="IPR015424">
    <property type="entry name" value="PyrdxlP-dep_Trfase"/>
</dbReference>
<dbReference type="PROSITE" id="PS50949">
    <property type="entry name" value="HTH_GNTR"/>
    <property type="match status" value="1"/>
</dbReference>
<dbReference type="Gene3D" id="3.40.640.10">
    <property type="entry name" value="Type I PLP-dependent aspartate aminotransferase-like (Major domain)"/>
    <property type="match status" value="1"/>
</dbReference>
<dbReference type="InterPro" id="IPR036388">
    <property type="entry name" value="WH-like_DNA-bd_sf"/>
</dbReference>
<organism evidence="8 9">
    <name type="scientific">Leucobacter allii</name>
    <dbReference type="NCBI Taxonomy" id="2932247"/>
    <lineage>
        <taxon>Bacteria</taxon>
        <taxon>Bacillati</taxon>
        <taxon>Actinomycetota</taxon>
        <taxon>Actinomycetes</taxon>
        <taxon>Micrococcales</taxon>
        <taxon>Microbacteriaceae</taxon>
        <taxon>Leucobacter</taxon>
    </lineage>
</organism>
<dbReference type="GO" id="GO:0008483">
    <property type="term" value="F:transaminase activity"/>
    <property type="evidence" value="ECO:0007669"/>
    <property type="project" value="UniProtKB-KW"/>
</dbReference>
<dbReference type="SUPFAM" id="SSF53383">
    <property type="entry name" value="PLP-dependent transferases"/>
    <property type="match status" value="1"/>
</dbReference>
<feature type="compositionally biased region" description="Low complexity" evidence="6">
    <location>
        <begin position="94"/>
        <end position="115"/>
    </location>
</feature>
<keyword evidence="3" id="KW-0805">Transcription regulation</keyword>
<evidence type="ECO:0000313" key="9">
    <source>
        <dbReference type="Proteomes" id="UP000831786"/>
    </source>
</evidence>
<sequence>MALPPVALDRRLDAPLPVQLAAALREAIDAGTLRPGEIVPATRAFGARLGVARGVVVAAYEQLVAEGYLSAARGSGTRVNPELGAVQGAGAPDLSAPGPSASGLPASGPSASGLPVSDLPVPGPSAAGLPAPSDFAPDGVGEGLVARSNGAPAPLEGPSASPAGPSGPRPERVEERSAAGGSTRRIATGSSARRGAGDGADAAGAADGGSAEGAGPERGPLAPGMPITDAVDSPAWRAAWRSAATRAHLVAPPLGDPELREEIAEHLRRMRGTARSGRDVLVTAGTRDGLGLLLTALGGRSGAAPVVGVEDPGLPSLRAAARRLGARIVALPADAEGLDTGRLPEGILDAVIVTPSHQYPLGGSLPLARRRELLAWAARTGVVVVEDDFDSELRYTGSPMPTLTALDDPVRGSVVLLGTFSRTVSPALSAGYLLAPAGLRALIEPVRRELGGPVSAIVQTALAAYLASGELRRHTARMLRRYAVRRDAVSDRLAGAPGVRVRPMDGGLHAVLEFAGGAGARRRERAVVAASEAEGLGAEALGRYWQRRGEASGMAGLVIGLGGAGDAEFIRALGALRAILEATVPRAR</sequence>
<dbReference type="InterPro" id="IPR004839">
    <property type="entry name" value="Aminotransferase_I/II_large"/>
</dbReference>
<dbReference type="PANTHER" id="PTHR46577:SF1">
    <property type="entry name" value="HTH-TYPE TRANSCRIPTIONAL REGULATORY PROTEIN GABR"/>
    <property type="match status" value="1"/>
</dbReference>
<feature type="domain" description="HTH gntR-type" evidence="7">
    <location>
        <begin position="14"/>
        <end position="82"/>
    </location>
</feature>
<feature type="compositionally biased region" description="Low complexity" evidence="6">
    <location>
        <begin position="150"/>
        <end position="166"/>
    </location>
</feature>
<dbReference type="Pfam" id="PF00155">
    <property type="entry name" value="Aminotran_1_2"/>
    <property type="match status" value="1"/>
</dbReference>
<keyword evidence="8" id="KW-0032">Aminotransferase</keyword>
<dbReference type="CDD" id="cd07377">
    <property type="entry name" value="WHTH_GntR"/>
    <property type="match status" value="1"/>
</dbReference>
<evidence type="ECO:0000256" key="1">
    <source>
        <dbReference type="ARBA" id="ARBA00005384"/>
    </source>
</evidence>
<dbReference type="SMART" id="SM00345">
    <property type="entry name" value="HTH_GNTR"/>
    <property type="match status" value="1"/>
</dbReference>
<keyword evidence="8" id="KW-0808">Transferase</keyword>
<keyword evidence="2" id="KW-0663">Pyridoxal phosphate</keyword>
<feature type="region of interest" description="Disordered" evidence="6">
    <location>
        <begin position="83"/>
        <end position="229"/>
    </location>
</feature>
<dbReference type="Pfam" id="PF00392">
    <property type="entry name" value="GntR"/>
    <property type="match status" value="1"/>
</dbReference>
<evidence type="ECO:0000313" key="8">
    <source>
        <dbReference type="EMBL" id="UOQ55853.1"/>
    </source>
</evidence>
<evidence type="ECO:0000256" key="6">
    <source>
        <dbReference type="SAM" id="MobiDB-lite"/>
    </source>
</evidence>
<gene>
    <name evidence="8" type="ORF">MUN78_09020</name>
</gene>
<dbReference type="EMBL" id="CP095045">
    <property type="protein sequence ID" value="UOQ55853.1"/>
    <property type="molecule type" value="Genomic_DNA"/>
</dbReference>
<dbReference type="PANTHER" id="PTHR46577">
    <property type="entry name" value="HTH-TYPE TRANSCRIPTIONAL REGULATORY PROTEIN GABR"/>
    <property type="match status" value="1"/>
</dbReference>
<dbReference type="Gene3D" id="1.10.10.10">
    <property type="entry name" value="Winged helix-like DNA-binding domain superfamily/Winged helix DNA-binding domain"/>
    <property type="match status" value="1"/>
</dbReference>
<proteinExistence type="inferred from homology"/>
<name>A0ABY4FGQ2_9MICO</name>
<evidence type="ECO:0000256" key="3">
    <source>
        <dbReference type="ARBA" id="ARBA00023015"/>
    </source>
</evidence>
<dbReference type="InterPro" id="IPR000524">
    <property type="entry name" value="Tscrpt_reg_HTH_GntR"/>
</dbReference>
<accession>A0ABY4FGQ2</accession>
<dbReference type="InterPro" id="IPR051446">
    <property type="entry name" value="HTH_trans_reg/aminotransferase"/>
</dbReference>
<dbReference type="SUPFAM" id="SSF46785">
    <property type="entry name" value="Winged helix' DNA-binding domain"/>
    <property type="match status" value="1"/>
</dbReference>
<dbReference type="InterPro" id="IPR036390">
    <property type="entry name" value="WH_DNA-bd_sf"/>
</dbReference>
<dbReference type="RefSeq" id="WP_244725902.1">
    <property type="nucleotide sequence ID" value="NZ_CP095045.1"/>
</dbReference>
<protein>
    <submittedName>
        <fullName evidence="8">PLP-dependent aminotransferase family protein</fullName>
    </submittedName>
</protein>
<keyword evidence="9" id="KW-1185">Reference proteome</keyword>
<dbReference type="CDD" id="cd00609">
    <property type="entry name" value="AAT_like"/>
    <property type="match status" value="1"/>
</dbReference>
<keyword evidence="5" id="KW-0804">Transcription</keyword>
<evidence type="ECO:0000256" key="5">
    <source>
        <dbReference type="ARBA" id="ARBA00023163"/>
    </source>
</evidence>
<feature type="compositionally biased region" description="Low complexity" evidence="6">
    <location>
        <begin position="189"/>
        <end position="205"/>
    </location>
</feature>
<reference evidence="8 9" key="1">
    <citation type="submission" date="2022-04" db="EMBL/GenBank/DDBJ databases">
        <title>Leucobacter sp. isolated from rhizosphere of garlic.</title>
        <authorList>
            <person name="Won M."/>
            <person name="Lee C.-M."/>
            <person name="Woen H.-Y."/>
            <person name="Kwon S.-W."/>
        </authorList>
    </citation>
    <scope>NUCLEOTIDE SEQUENCE [LARGE SCALE GENOMIC DNA]</scope>
    <source>
        <strain evidence="8 9">H21R-40</strain>
    </source>
</reference>
<keyword evidence="4" id="KW-0238">DNA-binding</keyword>
<evidence type="ECO:0000256" key="4">
    <source>
        <dbReference type="ARBA" id="ARBA00023125"/>
    </source>
</evidence>
<evidence type="ECO:0000256" key="2">
    <source>
        <dbReference type="ARBA" id="ARBA00022898"/>
    </source>
</evidence>
<dbReference type="InterPro" id="IPR015421">
    <property type="entry name" value="PyrdxlP-dep_Trfase_major"/>
</dbReference>
<dbReference type="Proteomes" id="UP000831786">
    <property type="component" value="Chromosome"/>
</dbReference>
<evidence type="ECO:0000259" key="7">
    <source>
        <dbReference type="PROSITE" id="PS50949"/>
    </source>
</evidence>
<comment type="similarity">
    <text evidence="1">In the C-terminal section; belongs to the class-I pyridoxal-phosphate-dependent aminotransferase family.</text>
</comment>